<dbReference type="Gene3D" id="3.30.870.10">
    <property type="entry name" value="Endonuclease Chain A"/>
    <property type="match status" value="2"/>
</dbReference>
<dbReference type="GO" id="GO:0008808">
    <property type="term" value="F:cardiolipin synthase activity"/>
    <property type="evidence" value="ECO:0007669"/>
    <property type="project" value="UniProtKB-UniRule"/>
</dbReference>
<keyword evidence="4 9" id="KW-0812">Transmembrane</keyword>
<dbReference type="GO" id="GO:0032049">
    <property type="term" value="P:cardiolipin biosynthetic process"/>
    <property type="evidence" value="ECO:0007669"/>
    <property type="project" value="UniProtKB-UniRule"/>
</dbReference>
<organism evidence="11 12">
    <name type="scientific">Mediterraneibacter hominis</name>
    <dbReference type="NCBI Taxonomy" id="2763054"/>
    <lineage>
        <taxon>Bacteria</taxon>
        <taxon>Bacillati</taxon>
        <taxon>Bacillota</taxon>
        <taxon>Clostridia</taxon>
        <taxon>Lachnospirales</taxon>
        <taxon>Lachnospiraceae</taxon>
        <taxon>Mediterraneibacter</taxon>
    </lineage>
</organism>
<evidence type="ECO:0000259" key="10">
    <source>
        <dbReference type="PROSITE" id="PS50035"/>
    </source>
</evidence>
<evidence type="ECO:0000256" key="3">
    <source>
        <dbReference type="ARBA" id="ARBA00022679"/>
    </source>
</evidence>
<dbReference type="RefSeq" id="WP_186874907.1">
    <property type="nucleotide sequence ID" value="NZ_JACOPF010000001.1"/>
</dbReference>
<dbReference type="CDD" id="cd09160">
    <property type="entry name" value="PLDc_SMU_988_like_2"/>
    <property type="match status" value="1"/>
</dbReference>
<dbReference type="CDD" id="cd09154">
    <property type="entry name" value="PLDc_SMU_988_like_1"/>
    <property type="match status" value="1"/>
</dbReference>
<evidence type="ECO:0000256" key="2">
    <source>
        <dbReference type="ARBA" id="ARBA00022475"/>
    </source>
</evidence>
<evidence type="ECO:0000256" key="4">
    <source>
        <dbReference type="ARBA" id="ARBA00022692"/>
    </source>
</evidence>
<dbReference type="InterPro" id="IPR022924">
    <property type="entry name" value="Cardiolipin_synthase"/>
</dbReference>
<evidence type="ECO:0000256" key="9">
    <source>
        <dbReference type="SAM" id="Phobius"/>
    </source>
</evidence>
<sequence>MENGAVKKAKKGILSVIFGRTALILALILVQLYFMLTVATILHEYAVYVYGISTVIGAGVIVYIINERGNPAFNMTWVLLILIFPAFGCLFYLYVKSQIGTRYIGKRLNKLRLETHPYMEQRTEIIENLRESKPADANLAYYMKYQLDFPTYQNTQMEYFPSGEAWFPVLIEELKRAEQFIFMEYFIVAEGKMWDSILEILKSKVKQGVEVRFMYDGMCSMSLLPYGYPREIRKFGIQCRMFSPIRPVLSTTQNNRDHRKICVIDGKVGFTGGLNLADEYINEKERFGYWKDTAILLRGDAVQSMTMLFLQMWNVTETRPENYKAYLTKMKPYIDKESGFVLPYGDSPYDHENVGEEVYFHILNHAKRYVHIMTPYLILDNEMLDTLTHVAKTGIEVSIIMPHIPDKWYAFAVAKTFYKDLIQSGVQIYEFTPGFVHAKSFVSDDDTAAVGSINLDYRSLYLHYECGVFVYDNPVVAKVEQDFQETLEKCHLVTLEDVRRCNPFMKLCGRVLRLIAPLM</sequence>
<evidence type="ECO:0000256" key="1">
    <source>
        <dbReference type="ARBA" id="ARBA00004236"/>
    </source>
</evidence>
<evidence type="ECO:0000313" key="11">
    <source>
        <dbReference type="EMBL" id="MBC5688282.1"/>
    </source>
</evidence>
<dbReference type="PANTHER" id="PTHR21248">
    <property type="entry name" value="CARDIOLIPIN SYNTHASE"/>
    <property type="match status" value="1"/>
</dbReference>
<evidence type="ECO:0000256" key="5">
    <source>
        <dbReference type="ARBA" id="ARBA00022737"/>
    </source>
</evidence>
<protein>
    <recommendedName>
        <fullName evidence="8">Cardiolipin synthase</fullName>
        <ecNumber evidence="8">2.7.8.-</ecNumber>
    </recommendedName>
</protein>
<evidence type="ECO:0000313" key="12">
    <source>
        <dbReference type="Proteomes" id="UP000652477"/>
    </source>
</evidence>
<keyword evidence="2" id="KW-1003">Cell membrane</keyword>
<comment type="caution">
    <text evidence="11">The sequence shown here is derived from an EMBL/GenBank/DDBJ whole genome shotgun (WGS) entry which is preliminary data.</text>
</comment>
<dbReference type="NCBIfam" id="TIGR04265">
    <property type="entry name" value="bac_cardiolipin"/>
    <property type="match status" value="1"/>
</dbReference>
<dbReference type="EC" id="2.7.8.-" evidence="8"/>
<feature type="transmembrane region" description="Helical" evidence="9">
    <location>
        <begin position="45"/>
        <end position="65"/>
    </location>
</feature>
<keyword evidence="3" id="KW-0808">Transferase</keyword>
<dbReference type="AlphaFoldDB" id="A0A923LGF8"/>
<reference evidence="11" key="1">
    <citation type="submission" date="2020-08" db="EMBL/GenBank/DDBJ databases">
        <title>Genome public.</title>
        <authorList>
            <person name="Liu C."/>
            <person name="Sun Q."/>
        </authorList>
    </citation>
    <scope>NUCLEOTIDE SEQUENCE</scope>
    <source>
        <strain evidence="11">NSJ-55</strain>
    </source>
</reference>
<feature type="transmembrane region" description="Helical" evidence="9">
    <location>
        <begin position="77"/>
        <end position="95"/>
    </location>
</feature>
<dbReference type="SMART" id="SM00155">
    <property type="entry name" value="PLDc"/>
    <property type="match status" value="2"/>
</dbReference>
<evidence type="ECO:0000256" key="8">
    <source>
        <dbReference type="NCBIfam" id="TIGR04265"/>
    </source>
</evidence>
<keyword evidence="7 9" id="KW-0472">Membrane</keyword>
<evidence type="ECO:0000256" key="7">
    <source>
        <dbReference type="ARBA" id="ARBA00023136"/>
    </source>
</evidence>
<keyword evidence="12" id="KW-1185">Reference proteome</keyword>
<gene>
    <name evidence="11" type="primary">cls</name>
    <name evidence="11" type="ORF">H8S37_04980</name>
</gene>
<proteinExistence type="predicted"/>
<evidence type="ECO:0000256" key="6">
    <source>
        <dbReference type="ARBA" id="ARBA00022989"/>
    </source>
</evidence>
<dbReference type="InterPro" id="IPR001736">
    <property type="entry name" value="PLipase_D/transphosphatidylase"/>
</dbReference>
<feature type="domain" description="PLD phosphodiesterase" evidence="10">
    <location>
        <begin position="253"/>
        <end position="280"/>
    </location>
</feature>
<dbReference type="InterPro" id="IPR025202">
    <property type="entry name" value="PLD-like_dom"/>
</dbReference>
<accession>A0A923LGF8</accession>
<comment type="subcellular location">
    <subcellularLocation>
        <location evidence="1">Cell membrane</location>
    </subcellularLocation>
</comment>
<dbReference type="GO" id="GO:0005886">
    <property type="term" value="C:plasma membrane"/>
    <property type="evidence" value="ECO:0007669"/>
    <property type="project" value="UniProtKB-SubCell"/>
</dbReference>
<keyword evidence="6 9" id="KW-1133">Transmembrane helix</keyword>
<feature type="domain" description="PLD phosphodiesterase" evidence="10">
    <location>
        <begin position="432"/>
        <end position="459"/>
    </location>
</feature>
<dbReference type="SUPFAM" id="SSF56024">
    <property type="entry name" value="Phospholipase D/nuclease"/>
    <property type="match status" value="2"/>
</dbReference>
<dbReference type="PROSITE" id="PS50035">
    <property type="entry name" value="PLD"/>
    <property type="match status" value="2"/>
</dbReference>
<name>A0A923LGF8_9FIRM</name>
<dbReference type="Pfam" id="PF13091">
    <property type="entry name" value="PLDc_2"/>
    <property type="match status" value="2"/>
</dbReference>
<dbReference type="Proteomes" id="UP000652477">
    <property type="component" value="Unassembled WGS sequence"/>
</dbReference>
<feature type="transmembrane region" description="Helical" evidence="9">
    <location>
        <begin position="12"/>
        <end position="33"/>
    </location>
</feature>
<keyword evidence="5" id="KW-0677">Repeat</keyword>
<dbReference type="PANTHER" id="PTHR21248:SF22">
    <property type="entry name" value="PHOSPHOLIPASE D"/>
    <property type="match status" value="1"/>
</dbReference>
<dbReference type="EMBL" id="JACOPF010000001">
    <property type="protein sequence ID" value="MBC5688282.1"/>
    <property type="molecule type" value="Genomic_DNA"/>
</dbReference>